<name>A0A9W4SQH4_9GLOM</name>
<proteinExistence type="predicted"/>
<reference evidence="1" key="1">
    <citation type="submission" date="2022-08" db="EMBL/GenBank/DDBJ databases">
        <authorList>
            <person name="Kallberg Y."/>
            <person name="Tangrot J."/>
            <person name="Rosling A."/>
        </authorList>
    </citation>
    <scope>NUCLEOTIDE SEQUENCE</scope>
    <source>
        <strain evidence="1">Wild A</strain>
    </source>
</reference>
<evidence type="ECO:0000313" key="2">
    <source>
        <dbReference type="Proteomes" id="UP001153678"/>
    </source>
</evidence>
<organism evidence="1 2">
    <name type="scientific">Funneliformis geosporum</name>
    <dbReference type="NCBI Taxonomy" id="1117311"/>
    <lineage>
        <taxon>Eukaryota</taxon>
        <taxon>Fungi</taxon>
        <taxon>Fungi incertae sedis</taxon>
        <taxon>Mucoromycota</taxon>
        <taxon>Glomeromycotina</taxon>
        <taxon>Glomeromycetes</taxon>
        <taxon>Glomerales</taxon>
        <taxon>Glomeraceae</taxon>
        <taxon>Funneliformis</taxon>
    </lineage>
</organism>
<sequence>MAYANNWLTLYIADASDNKNTCNSKFLKTKAKIPQKTLLIVDEHGALFNGITPVPNHLKLQFLKIFTFWDWRLSKHGTIKVTVFESWNFCPLEYLDALAKDNMDGIRFEDAPFQQFMRLPNVVLDLHLTIRSFELFQKQHLNTDFVSHDTGYVQAIQESNSPSNKNQIEDYLGFCIWQIDITERTTSKNPNKKIKKFLALRFQNCLHSWQPLWSNPYT</sequence>
<evidence type="ECO:0000313" key="1">
    <source>
        <dbReference type="EMBL" id="CAI2176785.1"/>
    </source>
</evidence>
<keyword evidence="2" id="KW-1185">Reference proteome</keyword>
<dbReference type="OrthoDB" id="2303713at2759"/>
<gene>
    <name evidence="1" type="ORF">FWILDA_LOCUS7757</name>
</gene>
<dbReference type="EMBL" id="CAMKVN010001555">
    <property type="protein sequence ID" value="CAI2176785.1"/>
    <property type="molecule type" value="Genomic_DNA"/>
</dbReference>
<dbReference type="Proteomes" id="UP001153678">
    <property type="component" value="Unassembled WGS sequence"/>
</dbReference>
<protein>
    <submittedName>
        <fullName evidence="1">5574_t:CDS:1</fullName>
    </submittedName>
</protein>
<dbReference type="AlphaFoldDB" id="A0A9W4SQH4"/>
<comment type="caution">
    <text evidence="1">The sequence shown here is derived from an EMBL/GenBank/DDBJ whole genome shotgun (WGS) entry which is preliminary data.</text>
</comment>
<accession>A0A9W4SQH4</accession>